<dbReference type="Pfam" id="PF14134">
    <property type="entry name" value="DUF4301"/>
    <property type="match status" value="1"/>
</dbReference>
<dbReference type="InterPro" id="IPR029044">
    <property type="entry name" value="Nucleotide-diphossugar_trans"/>
</dbReference>
<gene>
    <name evidence="2" type="ORF">FEM21_02790</name>
</gene>
<dbReference type="EMBL" id="JNCA01000001">
    <property type="protein sequence ID" value="KDN56776.1"/>
    <property type="molecule type" value="Genomic_DNA"/>
</dbReference>
<evidence type="ECO:0000259" key="1">
    <source>
        <dbReference type="Pfam" id="PF14134"/>
    </source>
</evidence>
<reference evidence="2 3" key="1">
    <citation type="submission" date="2014-05" db="EMBL/GenBank/DDBJ databases">
        <title>Genome Sequence of Flavobacterium sp. EM1321.</title>
        <authorList>
            <person name="Shin S.-K."/>
            <person name="Yi H."/>
        </authorList>
    </citation>
    <scope>NUCLEOTIDE SEQUENCE [LARGE SCALE GENOMIC DNA]</scope>
    <source>
        <strain evidence="2 3">EM1321</strain>
    </source>
</reference>
<dbReference type="SUPFAM" id="SSF53448">
    <property type="entry name" value="Nucleotide-diphospho-sugar transferases"/>
    <property type="match status" value="1"/>
</dbReference>
<dbReference type="eggNOG" id="COG3172">
    <property type="taxonomic scope" value="Bacteria"/>
</dbReference>
<dbReference type="RefSeq" id="WP_081824621.1">
    <property type="nucleotide sequence ID" value="NZ_JNCA01000001.1"/>
</dbReference>
<proteinExistence type="predicted"/>
<protein>
    <recommendedName>
        <fullName evidence="1">DUF4301 domain-containing protein</fullName>
    </recommendedName>
</protein>
<organism evidence="2 3">
    <name type="scientific">Flavobacterium seoulense</name>
    <dbReference type="NCBI Taxonomy" id="1492738"/>
    <lineage>
        <taxon>Bacteria</taxon>
        <taxon>Pseudomonadati</taxon>
        <taxon>Bacteroidota</taxon>
        <taxon>Flavobacteriia</taxon>
        <taxon>Flavobacteriales</taxon>
        <taxon>Flavobacteriaceae</taxon>
        <taxon>Flavobacterium</taxon>
    </lineage>
</organism>
<name>A0A066WSK9_9FLAO</name>
<dbReference type="Proteomes" id="UP000027064">
    <property type="component" value="Unassembled WGS sequence"/>
</dbReference>
<accession>A0A066WSK9</accession>
<evidence type="ECO:0000313" key="2">
    <source>
        <dbReference type="EMBL" id="KDN56776.1"/>
    </source>
</evidence>
<dbReference type="AlphaFoldDB" id="A0A066WSK9"/>
<sequence length="539" mass="62078">MSEINVSVLEQSNLIEDLNKIKSMGLSEQDFEQINQHGVSLENIQKQLAIFKKGIAKVELLEAATVENGILKFSIVEFVEKANFFDENKSDLKLLKFVPASGAASRMFKFLTVFLNEFDLERESINAYINRKKDTKLPVFIVGMDKLPFFDIIYKKLKEEFFNFDSFPRDYKNYYFIKFMLDSEYFDFASKPKGILPFHKYVANIATPIEEHLYECGYYSSSNNKSHLHFTVSQSHQKHFEQIISNVKAKVEKETDTTIEVTYSYQHKSTDSIAVSMNNKPFRTEDGKLFFRPGGHGALIENLNQLDADIIFIKNIDNVILHNNDTIALYKKALAGILLELQQQIFACLNLIDLYTIEDNQIEEIKNFLKVKLNMEVKPDFELYTFENKIKVLKSILNRPIRVCGMVKNEGEPGGGPFWVKNGQKEISLQIVESSQVDLNNKKQVKIMENATHFNPVDLVCAIKNYKNEKFDLRQFVDENSGFIVEKNHLGKDIKSYELPGLWNGAMANWLTVFVEVPLITFNPVKTVNDLLKEAHQSL</sequence>
<dbReference type="STRING" id="1492738.FEM21_02790"/>
<comment type="caution">
    <text evidence="2">The sequence shown here is derived from an EMBL/GenBank/DDBJ whole genome shotgun (WGS) entry which is preliminary data.</text>
</comment>
<dbReference type="PATRIC" id="fig|1492738.3.peg.273"/>
<keyword evidence="3" id="KW-1185">Reference proteome</keyword>
<evidence type="ECO:0000313" key="3">
    <source>
        <dbReference type="Proteomes" id="UP000027064"/>
    </source>
</evidence>
<dbReference type="OrthoDB" id="5572060at2"/>
<feature type="domain" description="DUF4301" evidence="1">
    <location>
        <begin position="28"/>
        <end position="537"/>
    </location>
</feature>
<dbReference type="InterPro" id="IPR025393">
    <property type="entry name" value="DUF4301"/>
</dbReference>